<keyword evidence="1" id="KW-0812">Transmembrane</keyword>
<feature type="transmembrane region" description="Helical" evidence="1">
    <location>
        <begin position="226"/>
        <end position="246"/>
    </location>
</feature>
<dbReference type="RefSeq" id="WP_158364995.1">
    <property type="nucleotide sequence ID" value="NZ_JAOQKC010000024.1"/>
</dbReference>
<comment type="caution">
    <text evidence="2">The sequence shown here is derived from an EMBL/GenBank/DDBJ whole genome shotgun (WGS) entry which is preliminary data.</text>
</comment>
<dbReference type="PANTHER" id="PTHR32502">
    <property type="entry name" value="N-ACETYLGALACTOSAMINE PERMEASE II COMPONENT-RELATED"/>
    <property type="match status" value="1"/>
</dbReference>
<dbReference type="EMBL" id="JAOQKC010000024">
    <property type="protein sequence ID" value="MCU6698065.1"/>
    <property type="molecule type" value="Genomic_DNA"/>
</dbReference>
<evidence type="ECO:0000256" key="1">
    <source>
        <dbReference type="SAM" id="Phobius"/>
    </source>
</evidence>
<proteinExistence type="predicted"/>
<dbReference type="PROSITE" id="PS51108">
    <property type="entry name" value="PTS_EIID"/>
    <property type="match status" value="1"/>
</dbReference>
<organism evidence="2 3">
    <name type="scientific">Laedolimicola ammoniilytica</name>
    <dbReference type="NCBI Taxonomy" id="2981771"/>
    <lineage>
        <taxon>Bacteria</taxon>
        <taxon>Bacillati</taxon>
        <taxon>Bacillota</taxon>
        <taxon>Clostridia</taxon>
        <taxon>Lachnospirales</taxon>
        <taxon>Lachnospiraceae</taxon>
        <taxon>Laedolimicola</taxon>
    </lineage>
</organism>
<feature type="transmembrane region" description="Helical" evidence="1">
    <location>
        <begin position="186"/>
        <end position="206"/>
    </location>
</feature>
<feature type="transmembrane region" description="Helical" evidence="1">
    <location>
        <begin position="253"/>
        <end position="273"/>
    </location>
</feature>
<dbReference type="InterPro" id="IPR050303">
    <property type="entry name" value="GatZ_KbaZ_carbometab"/>
</dbReference>
<dbReference type="Pfam" id="PF03613">
    <property type="entry name" value="EIID-AGA"/>
    <property type="match status" value="1"/>
</dbReference>
<keyword evidence="1" id="KW-0472">Membrane</keyword>
<accession>A0ABT2S1C2</accession>
<feature type="transmembrane region" description="Helical" evidence="1">
    <location>
        <begin position="141"/>
        <end position="162"/>
    </location>
</feature>
<protein>
    <submittedName>
        <fullName evidence="2">PTS system mannose/fructose/sorbose family transporter subunit IID</fullName>
    </submittedName>
</protein>
<evidence type="ECO:0000313" key="2">
    <source>
        <dbReference type="EMBL" id="MCU6698065.1"/>
    </source>
</evidence>
<dbReference type="InterPro" id="IPR004704">
    <property type="entry name" value="PTS_IID_man"/>
</dbReference>
<dbReference type="PANTHER" id="PTHR32502:SF23">
    <property type="entry name" value="TRANSPORT PROTEIN, PTS SYSTEM"/>
    <property type="match status" value="1"/>
</dbReference>
<name>A0ABT2S1C2_9FIRM</name>
<evidence type="ECO:0000313" key="3">
    <source>
        <dbReference type="Proteomes" id="UP001652461"/>
    </source>
</evidence>
<dbReference type="Proteomes" id="UP001652461">
    <property type="component" value="Unassembled WGS sequence"/>
</dbReference>
<gene>
    <name evidence="2" type="ORF">OCV63_14375</name>
</gene>
<keyword evidence="3" id="KW-1185">Reference proteome</keyword>
<sequence>MTSNQTEKHLEKKDLQRMFRRSLKTGWAWHYERQMHLGFEYMMEPILRKLYGEGTPEYKDALVRHLEFFNCTHQLIPFVGGVVASMEETNANSDDFDTASITQVKTALMGPLSGVGDSIFLGTIRVIGTGIGCSLGAAGNWLGAILFLLIFNVPSYLCRYFGALKGYELGTKYLEKIQKSHMMDKLMLATGIVGIMTVGGMMMTMVSVNCPITIGSGDAATTIQSILDGIMPGMLGLAFTGIYYWLMKKNVNVMWLILGTCIFGIICAFFGILG</sequence>
<reference evidence="2 3" key="1">
    <citation type="journal article" date="2021" name="ISME Commun">
        <title>Automated analysis of genomic sequences facilitates high-throughput and comprehensive description of bacteria.</title>
        <authorList>
            <person name="Hitch T.C.A."/>
        </authorList>
    </citation>
    <scope>NUCLEOTIDE SEQUENCE [LARGE SCALE GENOMIC DNA]</scope>
    <source>
        <strain evidence="2 3">Sanger_04</strain>
    </source>
</reference>
<keyword evidence="1" id="KW-1133">Transmembrane helix</keyword>